<dbReference type="InterPro" id="IPR052527">
    <property type="entry name" value="Metal_cation-efflux_comp"/>
</dbReference>
<name>A0A3G7TNA7_9PSED</name>
<sequence>MGRGGCARSRFQAGTQNWDKKLLALAPAALAAALLVLRTSWEDRLLQAELRGYADYCQRVRWRLVPGLW</sequence>
<gene>
    <name evidence="1" type="ORF">C4K04_2933</name>
</gene>
<dbReference type="PANTHER" id="PTHR43847:SF1">
    <property type="entry name" value="BLL3993 PROTEIN"/>
    <property type="match status" value="1"/>
</dbReference>
<reference evidence="1 2" key="1">
    <citation type="submission" date="2018-03" db="EMBL/GenBank/DDBJ databases">
        <title>Diversity of phytobeneficial traits revealed by whole-genome analysis of worldwide-isolated phenazine-producing Pseudomonas spp.</title>
        <authorList>
            <person name="Biessy A."/>
            <person name="Novinscak A."/>
            <person name="Blom J."/>
            <person name="Leger G."/>
            <person name="Thomashow L.S."/>
            <person name="Cazorla F.M."/>
            <person name="Josic D."/>
            <person name="Filion M."/>
        </authorList>
    </citation>
    <scope>NUCLEOTIDE SEQUENCE [LARGE SCALE GENOMIC DNA]</scope>
    <source>
        <strain evidence="1 2">B25</strain>
    </source>
</reference>
<organism evidence="1 2">
    <name type="scientific">Pseudomonas chlororaphis</name>
    <dbReference type="NCBI Taxonomy" id="587753"/>
    <lineage>
        <taxon>Bacteria</taxon>
        <taxon>Pseudomonadati</taxon>
        <taxon>Pseudomonadota</taxon>
        <taxon>Gammaproteobacteria</taxon>
        <taxon>Pseudomonadales</taxon>
        <taxon>Pseudomonadaceae</taxon>
        <taxon>Pseudomonas</taxon>
    </lineage>
</organism>
<dbReference type="EMBL" id="CP027753">
    <property type="protein sequence ID" value="AZE48605.1"/>
    <property type="molecule type" value="Genomic_DNA"/>
</dbReference>
<proteinExistence type="predicted"/>
<dbReference type="RefSeq" id="WP_241177267.1">
    <property type="nucleotide sequence ID" value="NZ_CP027753.1"/>
</dbReference>
<evidence type="ECO:0000313" key="2">
    <source>
        <dbReference type="Proteomes" id="UP000268048"/>
    </source>
</evidence>
<dbReference type="Gene3D" id="1.20.120.1630">
    <property type="match status" value="1"/>
</dbReference>
<dbReference type="PANTHER" id="PTHR43847">
    <property type="entry name" value="BLL3993 PROTEIN"/>
    <property type="match status" value="1"/>
</dbReference>
<dbReference type="Proteomes" id="UP000268048">
    <property type="component" value="Chromosome"/>
</dbReference>
<protein>
    <submittedName>
        <fullName evidence="1">Putative conserved integrale membrane protein</fullName>
    </submittedName>
</protein>
<evidence type="ECO:0000313" key="1">
    <source>
        <dbReference type="EMBL" id="AZE48605.1"/>
    </source>
</evidence>
<accession>A0A3G7TNA7</accession>
<dbReference type="AlphaFoldDB" id="A0A3G7TNA7"/>